<sequence length="218" mass="23903">MAPVRRGAPPIISRPSSSLPLESSAGVTHLLQKMLDGETNDGSTARLGTTPIDRTGVERRMSIGKGLRIYGERALRLEVLADKAIRCSKMSNFSVLCVYDLPGCVDGGGLKVLQYGYNFKVEISAWIHAIALGRPGRARDTVTAQVQLRRGGMQSGQVPHLRLPHGLAYLSTPRKNGLLFGHPSAPVFQVQRTYILPLDWTGVAYLRYSTRAQRVRPI</sequence>
<evidence type="ECO:0000313" key="3">
    <source>
        <dbReference type="Proteomes" id="UP000176998"/>
    </source>
</evidence>
<keyword evidence="3" id="KW-1185">Reference proteome</keyword>
<name>A0A1G4B2P3_9PEZI</name>
<reference evidence="2 3" key="1">
    <citation type="submission" date="2016-09" db="EMBL/GenBank/DDBJ databases">
        <authorList>
            <person name="Capua I."/>
            <person name="De Benedictis P."/>
            <person name="Joannis T."/>
            <person name="Lombin L.H."/>
            <person name="Cattoli G."/>
        </authorList>
    </citation>
    <scope>NUCLEOTIDE SEQUENCE [LARGE SCALE GENOMIC DNA]</scope>
    <source>
        <strain evidence="2 3">IMI 309357</strain>
    </source>
</reference>
<proteinExistence type="predicted"/>
<dbReference type="GeneID" id="34562301"/>
<dbReference type="RefSeq" id="XP_022472733.1">
    <property type="nucleotide sequence ID" value="XM_022620791.1"/>
</dbReference>
<feature type="region of interest" description="Disordered" evidence="1">
    <location>
        <begin position="1"/>
        <end position="21"/>
    </location>
</feature>
<accession>A0A1G4B2P3</accession>
<evidence type="ECO:0000256" key="1">
    <source>
        <dbReference type="SAM" id="MobiDB-lite"/>
    </source>
</evidence>
<organism evidence="2 3">
    <name type="scientific">Colletotrichum orchidophilum</name>
    <dbReference type="NCBI Taxonomy" id="1209926"/>
    <lineage>
        <taxon>Eukaryota</taxon>
        <taxon>Fungi</taxon>
        <taxon>Dikarya</taxon>
        <taxon>Ascomycota</taxon>
        <taxon>Pezizomycotina</taxon>
        <taxon>Sordariomycetes</taxon>
        <taxon>Hypocreomycetidae</taxon>
        <taxon>Glomerellales</taxon>
        <taxon>Glomerellaceae</taxon>
        <taxon>Colletotrichum</taxon>
    </lineage>
</organism>
<evidence type="ECO:0000313" key="2">
    <source>
        <dbReference type="EMBL" id="OHE95572.1"/>
    </source>
</evidence>
<protein>
    <submittedName>
        <fullName evidence="2">Uncharacterized protein</fullName>
    </submittedName>
</protein>
<dbReference type="Proteomes" id="UP000176998">
    <property type="component" value="Unassembled WGS sequence"/>
</dbReference>
<comment type="caution">
    <text evidence="2">The sequence shown here is derived from an EMBL/GenBank/DDBJ whole genome shotgun (WGS) entry which is preliminary data.</text>
</comment>
<dbReference type="EMBL" id="MJBS01000081">
    <property type="protein sequence ID" value="OHE95572.1"/>
    <property type="molecule type" value="Genomic_DNA"/>
</dbReference>
<dbReference type="AlphaFoldDB" id="A0A1G4B2P3"/>
<gene>
    <name evidence="2" type="ORF">CORC01_09162</name>
</gene>